<dbReference type="EMBL" id="LWRY01000123">
    <property type="protein sequence ID" value="OCX71855.1"/>
    <property type="molecule type" value="Genomic_DNA"/>
</dbReference>
<organism evidence="1 2">
    <name type="scientific">Acidithiobacillus thiooxidans</name>
    <name type="common">Thiobacillus thiooxidans</name>
    <dbReference type="NCBI Taxonomy" id="930"/>
    <lineage>
        <taxon>Bacteria</taxon>
        <taxon>Pseudomonadati</taxon>
        <taxon>Pseudomonadota</taxon>
        <taxon>Acidithiobacillia</taxon>
        <taxon>Acidithiobacillales</taxon>
        <taxon>Acidithiobacillaceae</taxon>
        <taxon>Acidithiobacillus</taxon>
    </lineage>
</organism>
<evidence type="ECO:0000313" key="2">
    <source>
        <dbReference type="Proteomes" id="UP000095008"/>
    </source>
</evidence>
<reference evidence="1" key="1">
    <citation type="journal article" date="2016" name="Int. J. Mol. Sci.">
        <title>Comparative genomics of the extreme acidophile Acidithiobacillus thiooxidans reveals intraspecific divergence and niche adaptation.</title>
        <authorList>
            <person name="Zhang X."/>
            <person name="Feng X."/>
            <person name="Tao J."/>
            <person name="Ma L."/>
            <person name="Xiao Y."/>
            <person name="Liang Y."/>
            <person name="Liu X."/>
            <person name="Yin H."/>
        </authorList>
    </citation>
    <scope>NUCLEOTIDE SEQUENCE [LARGE SCALE GENOMIC DNA]</scope>
    <source>
        <strain evidence="1">DXS-W</strain>
    </source>
</reference>
<proteinExistence type="predicted"/>
<dbReference type="RefSeq" id="WP_065973660.1">
    <property type="nucleotide sequence ID" value="NZ_LWRY01000123.1"/>
</dbReference>
<accession>A0A1C2I778</accession>
<dbReference type="Proteomes" id="UP000095008">
    <property type="component" value="Unassembled WGS sequence"/>
</dbReference>
<gene>
    <name evidence="1" type="ORF">A6M23_11050</name>
</gene>
<dbReference type="AlphaFoldDB" id="A0A1C2I778"/>
<sequence length="216" mass="24654">MNNALLRLFGSNAEAVAKSVSATGASITTTGGKFTYVPVSACRYSWLHVARIYCCRSLGGKSELQPWWRYPQARWGRVSPQLRALARSQAGLHQEFHLLDGTHLFYARLLRHNRRLIAEMELQPSAVAKLPWSEIRALLTRVIELVPFIPPLEAEDRQLARLLLQGRRGAQLAHLLQWPASKIRSRMARLCRLFGVQSYGELVDCLWQAHQRKKFL</sequence>
<name>A0A1C2I778_ACITH</name>
<evidence type="ECO:0000313" key="1">
    <source>
        <dbReference type="EMBL" id="OCX71855.1"/>
    </source>
</evidence>
<protein>
    <submittedName>
        <fullName evidence="1">Uncharacterized protein</fullName>
    </submittedName>
</protein>
<keyword evidence="2" id="KW-1185">Reference proteome</keyword>
<comment type="caution">
    <text evidence="1">The sequence shown here is derived from an EMBL/GenBank/DDBJ whole genome shotgun (WGS) entry which is preliminary data.</text>
</comment>